<dbReference type="InterPro" id="IPR058193">
    <property type="entry name" value="VanY/YodJ_core_dom"/>
</dbReference>
<evidence type="ECO:0000313" key="3">
    <source>
        <dbReference type="EMBL" id="MDA3730692.1"/>
    </source>
</evidence>
<organism evidence="3 4">
    <name type="scientific">Holtiella tumoricola</name>
    <dbReference type="NCBI Taxonomy" id="3018743"/>
    <lineage>
        <taxon>Bacteria</taxon>
        <taxon>Bacillati</taxon>
        <taxon>Bacillota</taxon>
        <taxon>Clostridia</taxon>
        <taxon>Lachnospirales</taxon>
        <taxon>Cellulosilyticaceae</taxon>
        <taxon>Holtiella</taxon>
    </lineage>
</organism>
<dbReference type="GO" id="GO:0004180">
    <property type="term" value="F:carboxypeptidase activity"/>
    <property type="evidence" value="ECO:0007669"/>
    <property type="project" value="UniProtKB-KW"/>
</dbReference>
<dbReference type="PANTHER" id="PTHR34385:SF1">
    <property type="entry name" value="PEPTIDOGLYCAN L-ALANYL-D-GLUTAMATE ENDOPEPTIDASE CWLK"/>
    <property type="match status" value="1"/>
</dbReference>
<gene>
    <name evidence="3" type="ORF">PBV87_04155</name>
</gene>
<dbReference type="Pfam" id="PF02557">
    <property type="entry name" value="VanY"/>
    <property type="match status" value="1"/>
</dbReference>
<name>A0AA42DKN1_9FIRM</name>
<comment type="caution">
    <text evidence="3">The sequence shown here is derived from an EMBL/GenBank/DDBJ whole genome shotgun (WGS) entry which is preliminary data.</text>
</comment>
<dbReference type="InterPro" id="IPR052179">
    <property type="entry name" value="DD-CPase-like"/>
</dbReference>
<feature type="domain" description="D-alanyl-D-alanine carboxypeptidase-like core" evidence="2">
    <location>
        <begin position="71"/>
        <end position="197"/>
    </location>
</feature>
<dbReference type="RefSeq" id="WP_271011249.1">
    <property type="nucleotide sequence ID" value="NZ_JAQIFT010000016.1"/>
</dbReference>
<proteinExistence type="predicted"/>
<feature type="chain" id="PRO_5041216882" evidence="1">
    <location>
        <begin position="25"/>
        <end position="331"/>
    </location>
</feature>
<dbReference type="InterPro" id="IPR003709">
    <property type="entry name" value="VanY-like_core_dom"/>
</dbReference>
<reference evidence="3" key="1">
    <citation type="journal article" date="2023" name="Int. J. Syst. Evol. Microbiol.">
        <title>&lt;i&gt;Holtiella tumoricola&lt;/i&gt; gen. nov. sp. nov., isolated from a human clinical sample.</title>
        <authorList>
            <person name="Allen-Vercoe E."/>
            <person name="Daigneault M.C."/>
            <person name="Vancuren S.J."/>
            <person name="Cochrane K."/>
            <person name="O'Neal L.L."/>
            <person name="Sankaranarayanan K."/>
            <person name="Lawson P.A."/>
        </authorList>
    </citation>
    <scope>NUCLEOTIDE SEQUENCE</scope>
    <source>
        <strain evidence="3">CC70A</strain>
    </source>
</reference>
<dbReference type="PANTHER" id="PTHR34385">
    <property type="entry name" value="D-ALANYL-D-ALANINE CARBOXYPEPTIDASE"/>
    <property type="match status" value="1"/>
</dbReference>
<keyword evidence="3" id="KW-0121">Carboxypeptidase</keyword>
<feature type="signal peptide" evidence="1">
    <location>
        <begin position="1"/>
        <end position="24"/>
    </location>
</feature>
<dbReference type="CDD" id="cd14852">
    <property type="entry name" value="LD-carboxypeptidase"/>
    <property type="match status" value="1"/>
</dbReference>
<sequence>MKKKYWRIAVIGLLATQLCMNVQAVEPSFATRHNPYHILVNKQNPVSRDYVPKDLVMPKVRFNTPGNIEKNYMEREAAYALEMMFQDAKASGVTLIAVSGYRSYDYQNMLYTRAIKNYGPNQKGSAPPNESEHRTGLAMDITGLSGGTIQESFGNTKEGKWLAANCYKYGYIIRYPKNKTDITGIIYEPWHVRYVGKELATKLHTSGLTMEELTRCCYEITEMNMELDGTTSIQKVPIINEDGVLYIGLRELGNRIGGTVEYTSRTQMSSLTYGRHYLVAGDNWLNGGGIKTLMINEKLYVPLRKSCEILGLRLVDVDYNGQKLFVQNIEY</sequence>
<protein>
    <submittedName>
        <fullName evidence="3">D-alanyl-D-alanine carboxypeptidase family protein</fullName>
    </submittedName>
</protein>
<evidence type="ECO:0000259" key="2">
    <source>
        <dbReference type="Pfam" id="PF02557"/>
    </source>
</evidence>
<dbReference type="GO" id="GO:0006508">
    <property type="term" value="P:proteolysis"/>
    <property type="evidence" value="ECO:0007669"/>
    <property type="project" value="InterPro"/>
</dbReference>
<dbReference type="SUPFAM" id="SSF55166">
    <property type="entry name" value="Hedgehog/DD-peptidase"/>
    <property type="match status" value="1"/>
</dbReference>
<evidence type="ECO:0000256" key="1">
    <source>
        <dbReference type="SAM" id="SignalP"/>
    </source>
</evidence>
<accession>A0AA42DKN1</accession>
<dbReference type="InterPro" id="IPR009045">
    <property type="entry name" value="Zn_M74/Hedgehog-like"/>
</dbReference>
<dbReference type="EMBL" id="JAQIFT010000016">
    <property type="protein sequence ID" value="MDA3730692.1"/>
    <property type="molecule type" value="Genomic_DNA"/>
</dbReference>
<keyword evidence="3" id="KW-0378">Hydrolase</keyword>
<dbReference type="Gene3D" id="3.30.1380.10">
    <property type="match status" value="1"/>
</dbReference>
<keyword evidence="3" id="KW-0645">Protease</keyword>
<keyword evidence="4" id="KW-1185">Reference proteome</keyword>
<keyword evidence="1" id="KW-0732">Signal</keyword>
<dbReference type="Proteomes" id="UP001169242">
    <property type="component" value="Unassembled WGS sequence"/>
</dbReference>
<evidence type="ECO:0000313" key="4">
    <source>
        <dbReference type="Proteomes" id="UP001169242"/>
    </source>
</evidence>
<dbReference type="AlphaFoldDB" id="A0AA42DKN1"/>